<dbReference type="AlphaFoldDB" id="A0A0V0GZF0"/>
<protein>
    <submittedName>
        <fullName evidence="1">Putative ovule protein</fullName>
    </submittedName>
</protein>
<evidence type="ECO:0000313" key="1">
    <source>
        <dbReference type="EMBL" id="JAP13500.1"/>
    </source>
</evidence>
<proteinExistence type="predicted"/>
<name>A0A0V0GZF0_SOLCH</name>
<organism evidence="1">
    <name type="scientific">Solanum chacoense</name>
    <name type="common">Chaco potato</name>
    <dbReference type="NCBI Taxonomy" id="4108"/>
    <lineage>
        <taxon>Eukaryota</taxon>
        <taxon>Viridiplantae</taxon>
        <taxon>Streptophyta</taxon>
        <taxon>Embryophyta</taxon>
        <taxon>Tracheophyta</taxon>
        <taxon>Spermatophyta</taxon>
        <taxon>Magnoliopsida</taxon>
        <taxon>eudicotyledons</taxon>
        <taxon>Gunneridae</taxon>
        <taxon>Pentapetalae</taxon>
        <taxon>asterids</taxon>
        <taxon>lamiids</taxon>
        <taxon>Solanales</taxon>
        <taxon>Solanaceae</taxon>
        <taxon>Solanoideae</taxon>
        <taxon>Solaneae</taxon>
        <taxon>Solanum</taxon>
    </lineage>
</organism>
<accession>A0A0V0GZF0</accession>
<reference evidence="1" key="1">
    <citation type="submission" date="2015-12" db="EMBL/GenBank/DDBJ databases">
        <title>Gene expression during late stages of embryo sac development: a critical building block for successful pollen-pistil interactions.</title>
        <authorList>
            <person name="Liu Y."/>
            <person name="Joly V."/>
            <person name="Sabar M."/>
            <person name="Matton D.P."/>
        </authorList>
    </citation>
    <scope>NUCLEOTIDE SEQUENCE</scope>
</reference>
<dbReference type="EMBL" id="GEDG01027943">
    <property type="protein sequence ID" value="JAP13500.1"/>
    <property type="molecule type" value="Transcribed_RNA"/>
</dbReference>
<sequence length="75" mass="8734">MSKHAYTSALEKLRPLEAPGIWILQMVKQTLKAESFSVSEETFGLFYVRTYLIIVENKFLSKTLVDLDSSKWLHR</sequence>